<reference evidence="5" key="1">
    <citation type="submission" date="2019-08" db="EMBL/GenBank/DDBJ databases">
        <authorList>
            <person name="Kucharzyk K."/>
            <person name="Murdoch R.W."/>
            <person name="Higgins S."/>
            <person name="Loffler F."/>
        </authorList>
    </citation>
    <scope>NUCLEOTIDE SEQUENCE</scope>
</reference>
<dbReference type="PANTHER" id="PTHR30519">
    <property type="entry name" value="5-METHYLTETRAHYDROPTEROYLTRIGLUTAMATE--HOMOCYSTEINE METHYLTRANSFERASE"/>
    <property type="match status" value="1"/>
</dbReference>
<protein>
    <submittedName>
        <fullName evidence="5">5-methyltetrahydropteroyltriglutamate--homocysteine methyltransferase</fullName>
        <ecNumber evidence="5">2.1.1.14</ecNumber>
    </submittedName>
</protein>
<sequence>MVEIFAKSIPGFEIEGNTYHINSKIYKHNKSIGASDLKLAIKYMEEFLSKSDDISPEEKSKKGVKGIITGPSTIIQSSKLGPIYKDKNKAIIDMAYALREEAIALEKAGAKLIQIDEPFLSTGLIDMEVAKEAIDIITMDINIPVSLHCCGDIKNVFKDLISFNISIIDCEFAGHPNNIDILKENADYLIKNGKKVGLGVIDTKKQSIESIEEISKIIDKGIRIMGKKNLLIDPDCGMKLLPDDIAFGKLKNMVKAMNLKK</sequence>
<feature type="domain" description="Cobalamin-independent methionine synthase MetE C-terminal/archaeal" evidence="4">
    <location>
        <begin position="1"/>
        <end position="256"/>
    </location>
</feature>
<keyword evidence="2" id="KW-0479">Metal-binding</keyword>
<dbReference type="GO" id="GO:0003871">
    <property type="term" value="F:5-methyltetrahydropteroyltriglutamate-homocysteine S-methyltransferase activity"/>
    <property type="evidence" value="ECO:0007669"/>
    <property type="project" value="UniProtKB-EC"/>
</dbReference>
<dbReference type="EMBL" id="VSSQ01000113">
    <property type="protein sequence ID" value="MPL78096.1"/>
    <property type="molecule type" value="Genomic_DNA"/>
</dbReference>
<dbReference type="GO" id="GO:0009086">
    <property type="term" value="P:methionine biosynthetic process"/>
    <property type="evidence" value="ECO:0007669"/>
    <property type="project" value="InterPro"/>
</dbReference>
<dbReference type="Gene3D" id="3.20.20.210">
    <property type="match status" value="1"/>
</dbReference>
<evidence type="ECO:0000256" key="2">
    <source>
        <dbReference type="ARBA" id="ARBA00022723"/>
    </source>
</evidence>
<organism evidence="5">
    <name type="scientific">bioreactor metagenome</name>
    <dbReference type="NCBI Taxonomy" id="1076179"/>
    <lineage>
        <taxon>unclassified sequences</taxon>
        <taxon>metagenomes</taxon>
        <taxon>ecological metagenomes</taxon>
    </lineage>
</organism>
<accession>A0A644UGH4</accession>
<keyword evidence="5" id="KW-0489">Methyltransferase</keyword>
<evidence type="ECO:0000259" key="4">
    <source>
        <dbReference type="Pfam" id="PF01717"/>
    </source>
</evidence>
<keyword evidence="3" id="KW-0862">Zinc</keyword>
<dbReference type="GO" id="GO:0008270">
    <property type="term" value="F:zinc ion binding"/>
    <property type="evidence" value="ECO:0007669"/>
    <property type="project" value="InterPro"/>
</dbReference>
<evidence type="ECO:0000313" key="5">
    <source>
        <dbReference type="EMBL" id="MPL78096.1"/>
    </source>
</evidence>
<dbReference type="SUPFAM" id="SSF51726">
    <property type="entry name" value="UROD/MetE-like"/>
    <property type="match status" value="1"/>
</dbReference>
<comment type="caution">
    <text evidence="5">The sequence shown here is derived from an EMBL/GenBank/DDBJ whole genome shotgun (WGS) entry which is preliminary data.</text>
</comment>
<name>A0A644UGH4_9ZZZZ</name>
<evidence type="ECO:0000256" key="1">
    <source>
        <dbReference type="ARBA" id="ARBA00001947"/>
    </source>
</evidence>
<keyword evidence="5" id="KW-0808">Transferase</keyword>
<comment type="cofactor">
    <cofactor evidence="1">
        <name>Zn(2+)</name>
        <dbReference type="ChEBI" id="CHEBI:29105"/>
    </cofactor>
</comment>
<gene>
    <name evidence="5" type="primary">metE_5</name>
    <name evidence="5" type="ORF">SDC9_23960</name>
</gene>
<dbReference type="EC" id="2.1.1.14" evidence="5"/>
<dbReference type="InterPro" id="IPR002629">
    <property type="entry name" value="Met_Synth_C/arc"/>
</dbReference>
<proteinExistence type="predicted"/>
<dbReference type="GO" id="GO:0032259">
    <property type="term" value="P:methylation"/>
    <property type="evidence" value="ECO:0007669"/>
    <property type="project" value="UniProtKB-KW"/>
</dbReference>
<dbReference type="InterPro" id="IPR038071">
    <property type="entry name" value="UROD/MetE-like_sf"/>
</dbReference>
<dbReference type="Pfam" id="PF01717">
    <property type="entry name" value="Meth_synt_2"/>
    <property type="match status" value="1"/>
</dbReference>
<dbReference type="NCBIfam" id="NF002119">
    <property type="entry name" value="PRK00957.1"/>
    <property type="match status" value="1"/>
</dbReference>
<dbReference type="AlphaFoldDB" id="A0A644UGH4"/>
<evidence type="ECO:0000256" key="3">
    <source>
        <dbReference type="ARBA" id="ARBA00022833"/>
    </source>
</evidence>